<dbReference type="AlphaFoldDB" id="A0A1I9GCX8"/>
<feature type="domain" description="RYYR-CCHC" evidence="2">
    <location>
        <begin position="168"/>
        <end position="242"/>
    </location>
</feature>
<feature type="compositionally biased region" description="Acidic residues" evidence="1">
    <location>
        <begin position="518"/>
        <end position="528"/>
    </location>
</feature>
<protein>
    <submittedName>
        <fullName evidence="3">Bm9140</fullName>
    </submittedName>
</protein>
<feature type="compositionally biased region" description="Acidic residues" evidence="1">
    <location>
        <begin position="485"/>
        <end position="510"/>
    </location>
</feature>
<dbReference type="EMBL" id="LN856858">
    <property type="protein sequence ID" value="CRZ23300.1"/>
    <property type="molecule type" value="Genomic_DNA"/>
</dbReference>
<sequence>MKLFHCNKSLLIQTSMLTTLIEKAFVRALRGEITDEEAADQIADSFGADSITNNFQNYVNGVEVQHSINSDGKMDISANLQPQLCQQQQPKVLGTITLGDLHPAQIAQFQQAFAEASKGLASSVVFNVPLQKTDNSEEYFTDEDRERCALLQELITGQRPLMLHPYVFLLNRRFKWTDIAIPVTGTDKFRVYRLNQARNSRCYYRCSGCETMAKEPGDPIAQIKLADGHLVGDVNPVHNLKCELFTFSNIVNRQFDREARLDVYNAIMSPKEAWNRGRLRALRAESLAPKGLLNSDEYPTWDVMNKVIMKLWRSAKRAHDAGIENIDRVGSKDWWRNIPPPSATRRGMKRGNYDTANYSFRNEGSNFSGEVEELDDDGDQSCISGAGSGENGCLELLDVVSESEIYTTDQEPAPSGSFERDSIVPEPPEQISLFSNRTEPGKRVLQQGNHVSLSVLPGDRDEKATDGFLRNSEENSDVQYYLLQDYDDGDDDDDDNGDGDDDDDIGDGDEDRDRDGNDDNDNDVDVDNVDQINIDNADDEVMREYNDVLTEVDRLERKAVAATEGMTEHRRMGGGHIVEQRQHDEPYELRRNIQHVALHEPAVTSSQQLNSTIFANRKLFAAIESLTRTLNTDHSRQFHQEMLRTAVELSNNYAAQQRQQYTAETVTLGRNATVERRNMIAASRQHSDYEDDEKSFGKVIGRRQGATPLRTWAFKKGSKFE</sequence>
<feature type="region of interest" description="Disordered" evidence="1">
    <location>
        <begin position="441"/>
        <end position="537"/>
    </location>
</feature>
<evidence type="ECO:0000313" key="3">
    <source>
        <dbReference type="EMBL" id="CRZ23300.1"/>
    </source>
</evidence>
<reference evidence="3" key="1">
    <citation type="journal article" date="2007" name="Science">
        <title>Draft genome of the filarial nematode parasite Brugia malayi.</title>
        <authorList>
            <person name="Ghedin E."/>
            <person name="Wang S."/>
            <person name="Spiro D."/>
            <person name="Caler E."/>
            <person name="Zhao Q."/>
            <person name="Crabtree J."/>
            <person name="Allen J.E."/>
            <person name="Delcher A.L."/>
            <person name="Guiliano D.B."/>
            <person name="Miranda-Saavedra D."/>
            <person name="Angiuoli S.V."/>
            <person name="Creasy T."/>
            <person name="Amedeo P."/>
            <person name="Haas B."/>
            <person name="El-Sayed N.M."/>
            <person name="Wortman J.R."/>
            <person name="Feldblyum T."/>
            <person name="Tallon L."/>
            <person name="Schatz M."/>
            <person name="Shumway M."/>
            <person name="Koo H."/>
            <person name="Salzberg S.L."/>
            <person name="Schobel S."/>
            <person name="Pertea M."/>
            <person name="Pop M."/>
            <person name="White O."/>
            <person name="Barton G.J."/>
            <person name="Carlow C.K."/>
            <person name="Crawford M.J."/>
            <person name="Daub J."/>
            <person name="Dimmic M.W."/>
            <person name="Estes C.F."/>
            <person name="Foster J.M."/>
            <person name="Ganatra M."/>
            <person name="Gregory W.F."/>
            <person name="Johnson N.M."/>
            <person name="Jin J."/>
            <person name="Komuniecki R."/>
            <person name="Korf I."/>
            <person name="Kumar S."/>
            <person name="Laney S."/>
            <person name="Li B.W."/>
            <person name="Li W."/>
            <person name="Lindblom T.H."/>
            <person name="Lustigman S."/>
            <person name="Ma D."/>
            <person name="Maina C.V."/>
            <person name="Martin D.M."/>
            <person name="McCarter J.P."/>
            <person name="McReynolds L."/>
            <person name="Mitreva M."/>
            <person name="Nutman T.B."/>
            <person name="Parkinson J."/>
            <person name="Peregrin-Alvarez J.M."/>
            <person name="Poole C."/>
            <person name="Ren Q."/>
            <person name="Saunders L."/>
            <person name="Sluder A.E."/>
            <person name="Smith K."/>
            <person name="Stanke M."/>
            <person name="Unnasch T.R."/>
            <person name="Ware J."/>
            <person name="Wei A.D."/>
            <person name="Weil G."/>
            <person name="Williams D.J."/>
            <person name="Zhang Y."/>
            <person name="Williams S.A."/>
            <person name="Fraser-Liggett C."/>
            <person name="Slatko B."/>
            <person name="Blaxter M.L."/>
            <person name="Scott A.L."/>
        </authorList>
    </citation>
    <scope>NUCLEOTIDE SEQUENCE</scope>
    <source>
        <strain evidence="3">FR3</strain>
    </source>
</reference>
<organism evidence="3">
    <name type="scientific">Brugia malayi</name>
    <name type="common">Filarial nematode worm</name>
    <dbReference type="NCBI Taxonomy" id="6279"/>
    <lineage>
        <taxon>Eukaryota</taxon>
        <taxon>Metazoa</taxon>
        <taxon>Ecdysozoa</taxon>
        <taxon>Nematoda</taxon>
        <taxon>Chromadorea</taxon>
        <taxon>Rhabditida</taxon>
        <taxon>Spirurina</taxon>
        <taxon>Spiruromorpha</taxon>
        <taxon>Filarioidea</taxon>
        <taxon>Onchocercidae</taxon>
        <taxon>Brugia</taxon>
    </lineage>
</organism>
<accession>A0A1I9GCX8</accession>
<dbReference type="Pfam" id="PF23674">
    <property type="entry name" value="RYYR-CCHC"/>
    <property type="match status" value="1"/>
</dbReference>
<proteinExistence type="predicted"/>
<gene>
    <name evidence="3" type="primary">Bm9140</name>
    <name evidence="3" type="ORF">BM_Bm9140</name>
</gene>
<name>A0A1I9GCX8_BRUMA</name>
<dbReference type="OMA" id="NPKEAWN"/>
<dbReference type="InterPro" id="IPR057001">
    <property type="entry name" value="RYYR-CCHC"/>
</dbReference>
<evidence type="ECO:0000256" key="1">
    <source>
        <dbReference type="SAM" id="MobiDB-lite"/>
    </source>
</evidence>
<reference evidence="3" key="2">
    <citation type="submission" date="2012-12" db="EMBL/GenBank/DDBJ databases">
        <authorList>
            <consortium name="WormBase Consortium"/>
            <person name="Ghedin E."/>
            <person name="Paulini M."/>
        </authorList>
    </citation>
    <scope>NUCLEOTIDE SEQUENCE</scope>
    <source>
        <strain evidence="3">FR3</strain>
    </source>
</reference>
<evidence type="ECO:0000259" key="2">
    <source>
        <dbReference type="Pfam" id="PF23674"/>
    </source>
</evidence>